<evidence type="ECO:0000256" key="6">
    <source>
        <dbReference type="ARBA" id="ARBA00022842"/>
    </source>
</evidence>
<dbReference type="EMBL" id="JAHDYS010000003">
    <property type="protein sequence ID" value="MBT1071095.1"/>
    <property type="molecule type" value="Genomic_DNA"/>
</dbReference>
<evidence type="ECO:0000256" key="4">
    <source>
        <dbReference type="ARBA" id="ARBA00012305"/>
    </source>
</evidence>
<keyword evidence="6 10" id="KW-0460">Magnesium</keyword>
<evidence type="ECO:0000256" key="5">
    <source>
        <dbReference type="ARBA" id="ARBA00022419"/>
    </source>
</evidence>
<evidence type="ECO:0000313" key="14">
    <source>
        <dbReference type="Proteomes" id="UP000784128"/>
    </source>
</evidence>
<dbReference type="PRINTS" id="PR00150">
    <property type="entry name" value="PEPCARBXLASE"/>
</dbReference>
<accession>A0ABS5U5Z7</accession>
<dbReference type="EC" id="4.1.1.31" evidence="4 10"/>
<feature type="region of interest" description="Disordered" evidence="12">
    <location>
        <begin position="127"/>
        <end position="148"/>
    </location>
</feature>
<dbReference type="RefSeq" id="WP_214296799.1">
    <property type="nucleotide sequence ID" value="NZ_JAHDYS010000003.1"/>
</dbReference>
<evidence type="ECO:0000256" key="12">
    <source>
        <dbReference type="SAM" id="MobiDB-lite"/>
    </source>
</evidence>
<evidence type="ECO:0000256" key="3">
    <source>
        <dbReference type="ARBA" id="ARBA00008346"/>
    </source>
</evidence>
<proteinExistence type="inferred from homology"/>
<feature type="active site" evidence="10 11">
    <location>
        <position position="591"/>
    </location>
</feature>
<name>A0ABS5U5Z7_9BACT</name>
<dbReference type="InterPro" id="IPR033129">
    <property type="entry name" value="PEPCASE_His_AS"/>
</dbReference>
<sequence length="929" mass="104057">MNDNELFWKTADQSARLAELITMEGELREIPLRRDVRSLGLLLGIVIREQAGEQAFVAEEELRHLAIKHRQLNEDQGEACLDYPGEQELQDKAEAIIGRMSIAGAYQIVKAFSTFFELTNLAETNHRKRRQRASRLTSTSTDKPGSLRGTLLRMRQNGITVEQALQWLGQVEVVPVFTAHPTDVARRVIHFKRRRIARELEALDRLPLTDTRALHGQSAMLAEITALWQTDEVRRRKPTVLDEIKMGLDHYPGSLITPLPALYEDIAAAIHEIYGHALCPAELPTVVRFGSWIGGDRDGNPYVTADSTREALQKGREAILGEYIASLEELRRFLTPSTCRAPVSQLLAESVKNYQATLALTKQESDAIPPCEQYRRFAGFILHRLRRTLQEPEHSDAYPAAVEFSSDLQLIRESLTAGGGERLANSLIDPLLRQIDTFGFHLHCLDIRQHAKVHATAITELASGTMTGSEAALPPPLSSTTSELLETLRAIADLKRHFPPQAIQRYVISGASSVQDSLSLVWLLELCGVRVAASEAGDPGLMPVPLFESIEDLRQAPHICRTLWNSDAYKPYLDSWGRRQEVMLGYSDSNKDGGMLTSTWEIHKTHRELHRVAEECGVRLVLFHGRGGTVGRGGGPTHRSIVAQPAGAFTGSLKITEQGEVINWKYSDASLAQRNLELMVAASLEALSLSPLQEQQPGTEWTQTMEALSSDAYAFYRKHIAENPDIFPYFEQATPVLEFELAKIGSRPARRGATRDLSDLRAIPWGFGWMQSRHVIPGWFGVGYALERYLASGEETLKQLQVMMNSFPFFTDLLRNVELALTKVDLPLARRYSLLVHDGELRERVFCMVVEEYQRTRRMVLAITGQSHLLENSAPLARSIRLRNPYVDPLSLIQIELLRRKRAGDENEELNYVLAATISGISAGLRNTG</sequence>
<keyword evidence="8 10" id="KW-0120">Carbon dioxide fixation</keyword>
<comment type="similarity">
    <text evidence="3 10">Belongs to the PEPCase type 1 family.</text>
</comment>
<evidence type="ECO:0000256" key="2">
    <source>
        <dbReference type="ARBA" id="ARBA00003670"/>
    </source>
</evidence>
<dbReference type="PANTHER" id="PTHR30523">
    <property type="entry name" value="PHOSPHOENOLPYRUVATE CARBOXYLASE"/>
    <property type="match status" value="1"/>
</dbReference>
<evidence type="ECO:0000256" key="1">
    <source>
        <dbReference type="ARBA" id="ARBA00001946"/>
    </source>
</evidence>
<reference evidence="13 14" key="1">
    <citation type="submission" date="2021-05" db="EMBL/GenBank/DDBJ databases">
        <title>The draft genome of Geobacter chapellei DSM 13688.</title>
        <authorList>
            <person name="Xu Z."/>
            <person name="Masuda Y."/>
            <person name="Itoh H."/>
            <person name="Senoo K."/>
        </authorList>
    </citation>
    <scope>NUCLEOTIDE SEQUENCE [LARGE SCALE GENOMIC DNA]</scope>
    <source>
        <strain evidence="13 14">DSM 13688</strain>
    </source>
</reference>
<dbReference type="Gene3D" id="1.20.1440.90">
    <property type="entry name" value="Phosphoenolpyruvate/pyruvate domain"/>
    <property type="match status" value="1"/>
</dbReference>
<keyword evidence="7 10" id="KW-0456">Lyase</keyword>
<evidence type="ECO:0000313" key="13">
    <source>
        <dbReference type="EMBL" id="MBT1071095.1"/>
    </source>
</evidence>
<dbReference type="GO" id="GO:0008964">
    <property type="term" value="F:phosphoenolpyruvate carboxylase activity"/>
    <property type="evidence" value="ECO:0007669"/>
    <property type="project" value="UniProtKB-EC"/>
</dbReference>
<feature type="compositionally biased region" description="Polar residues" evidence="12">
    <location>
        <begin position="134"/>
        <end position="143"/>
    </location>
</feature>
<dbReference type="InterPro" id="IPR022805">
    <property type="entry name" value="PEP_COase_bac/pln-type"/>
</dbReference>
<organism evidence="13 14">
    <name type="scientific">Pelotalea chapellei</name>
    <dbReference type="NCBI Taxonomy" id="44671"/>
    <lineage>
        <taxon>Bacteria</taxon>
        <taxon>Pseudomonadati</taxon>
        <taxon>Thermodesulfobacteriota</taxon>
        <taxon>Desulfuromonadia</taxon>
        <taxon>Geobacterales</taxon>
        <taxon>Geobacteraceae</taxon>
        <taxon>Pelotalea</taxon>
    </lineage>
</organism>
<evidence type="ECO:0000256" key="10">
    <source>
        <dbReference type="HAMAP-Rule" id="MF_00595"/>
    </source>
</evidence>
<dbReference type="InterPro" id="IPR021135">
    <property type="entry name" value="PEP_COase"/>
</dbReference>
<evidence type="ECO:0000256" key="11">
    <source>
        <dbReference type="PROSITE-ProRule" id="PRU10112"/>
    </source>
</evidence>
<dbReference type="PANTHER" id="PTHR30523:SF6">
    <property type="entry name" value="PHOSPHOENOLPYRUVATE CARBOXYLASE"/>
    <property type="match status" value="1"/>
</dbReference>
<feature type="active site" evidence="10">
    <location>
        <position position="180"/>
    </location>
</feature>
<dbReference type="NCBIfam" id="NF000584">
    <property type="entry name" value="PRK00009.1"/>
    <property type="match status" value="1"/>
</dbReference>
<dbReference type="Proteomes" id="UP000784128">
    <property type="component" value="Unassembled WGS sequence"/>
</dbReference>
<comment type="cofactor">
    <cofactor evidence="1 10">
        <name>Mg(2+)</name>
        <dbReference type="ChEBI" id="CHEBI:18420"/>
    </cofactor>
</comment>
<gene>
    <name evidence="10 13" type="primary">ppc</name>
    <name evidence="13" type="ORF">KJB30_04830</name>
</gene>
<comment type="caution">
    <text evidence="13">The sequence shown here is derived from an EMBL/GenBank/DDBJ whole genome shotgun (WGS) entry which is preliminary data.</text>
</comment>
<evidence type="ECO:0000256" key="9">
    <source>
        <dbReference type="ARBA" id="ARBA00048995"/>
    </source>
</evidence>
<dbReference type="PROSITE" id="PS00393">
    <property type="entry name" value="PEPCASE_2"/>
    <property type="match status" value="1"/>
</dbReference>
<comment type="catalytic activity">
    <reaction evidence="9 10">
        <text>oxaloacetate + phosphate = phosphoenolpyruvate + hydrogencarbonate</text>
        <dbReference type="Rhea" id="RHEA:28370"/>
        <dbReference type="ChEBI" id="CHEBI:16452"/>
        <dbReference type="ChEBI" id="CHEBI:17544"/>
        <dbReference type="ChEBI" id="CHEBI:43474"/>
        <dbReference type="ChEBI" id="CHEBI:58702"/>
        <dbReference type="EC" id="4.1.1.31"/>
    </reaction>
</comment>
<evidence type="ECO:0000256" key="7">
    <source>
        <dbReference type="ARBA" id="ARBA00023239"/>
    </source>
</evidence>
<dbReference type="Pfam" id="PF00311">
    <property type="entry name" value="PEPcase"/>
    <property type="match status" value="1"/>
</dbReference>
<comment type="subunit">
    <text evidence="10">Homotetramer.</text>
</comment>
<keyword evidence="14" id="KW-1185">Reference proteome</keyword>
<protein>
    <recommendedName>
        <fullName evidence="5 10">Phosphoenolpyruvate carboxylase</fullName>
        <shortName evidence="10">PEPC</shortName>
        <shortName evidence="10">PEPCase</shortName>
        <ecNumber evidence="4 10">4.1.1.31</ecNumber>
    </recommendedName>
</protein>
<evidence type="ECO:0000256" key="8">
    <source>
        <dbReference type="ARBA" id="ARBA00023300"/>
    </source>
</evidence>
<dbReference type="HAMAP" id="MF_00595">
    <property type="entry name" value="PEPcase_type1"/>
    <property type="match status" value="1"/>
</dbReference>
<comment type="function">
    <text evidence="2 10">Forms oxaloacetate, a four-carbon dicarboxylic acid source for the tricarboxylic acid cycle.</text>
</comment>
<dbReference type="InterPro" id="IPR015813">
    <property type="entry name" value="Pyrv/PenolPyrv_kinase-like_dom"/>
</dbReference>
<dbReference type="SUPFAM" id="SSF51621">
    <property type="entry name" value="Phosphoenolpyruvate/pyruvate domain"/>
    <property type="match status" value="1"/>
</dbReference>